<dbReference type="Proteomes" id="UP001551675">
    <property type="component" value="Unassembled WGS sequence"/>
</dbReference>
<evidence type="ECO:0000313" key="2">
    <source>
        <dbReference type="Proteomes" id="UP001551675"/>
    </source>
</evidence>
<protein>
    <recommendedName>
        <fullName evidence="3">DUF2190 family protein</fullName>
    </recommendedName>
</protein>
<dbReference type="EMBL" id="JBFALK010000003">
    <property type="protein sequence ID" value="MEV0968521.1"/>
    <property type="molecule type" value="Genomic_DNA"/>
</dbReference>
<comment type="caution">
    <text evidence="1">The sequence shown here is derived from an EMBL/GenBank/DDBJ whole genome shotgun (WGS) entry which is preliminary data.</text>
</comment>
<evidence type="ECO:0000313" key="1">
    <source>
        <dbReference type="EMBL" id="MEV0968521.1"/>
    </source>
</evidence>
<evidence type="ECO:0008006" key="3">
    <source>
        <dbReference type="Google" id="ProtNLM"/>
    </source>
</evidence>
<gene>
    <name evidence="1" type="ORF">AB0I59_07795</name>
</gene>
<organism evidence="1 2">
    <name type="scientific">Microtetraspora glauca</name>
    <dbReference type="NCBI Taxonomy" id="1996"/>
    <lineage>
        <taxon>Bacteria</taxon>
        <taxon>Bacillati</taxon>
        <taxon>Actinomycetota</taxon>
        <taxon>Actinomycetes</taxon>
        <taxon>Streptosporangiales</taxon>
        <taxon>Streptosporangiaceae</taxon>
        <taxon>Microtetraspora</taxon>
    </lineage>
</organism>
<accession>A0ABV3GAP0</accession>
<sequence length="128" mass="11903">MALRIPTAARNAAANGVAALANGGSIEIYTGSQPANADAAASGTLLATVPLAGTAFGAASSGVATLAGTPLSATGAAAGTAGWFRVKGSGGATVMDGAIGAELTLNTTTISVGVTVQITGGTITMPAG</sequence>
<keyword evidence="2" id="KW-1185">Reference proteome</keyword>
<dbReference type="RefSeq" id="WP_358131277.1">
    <property type="nucleotide sequence ID" value="NZ_JBFALK010000003.1"/>
</dbReference>
<reference evidence="1 2" key="1">
    <citation type="submission" date="2024-06" db="EMBL/GenBank/DDBJ databases">
        <title>The Natural Products Discovery Center: Release of the First 8490 Sequenced Strains for Exploring Actinobacteria Biosynthetic Diversity.</title>
        <authorList>
            <person name="Kalkreuter E."/>
            <person name="Kautsar S.A."/>
            <person name="Yang D."/>
            <person name="Bader C.D."/>
            <person name="Teijaro C.N."/>
            <person name="Fluegel L."/>
            <person name="Davis C.M."/>
            <person name="Simpson J.R."/>
            <person name="Lauterbach L."/>
            <person name="Steele A.D."/>
            <person name="Gui C."/>
            <person name="Meng S."/>
            <person name="Li G."/>
            <person name="Viehrig K."/>
            <person name="Ye F."/>
            <person name="Su P."/>
            <person name="Kiefer A.F."/>
            <person name="Nichols A."/>
            <person name="Cepeda A.J."/>
            <person name="Yan W."/>
            <person name="Fan B."/>
            <person name="Jiang Y."/>
            <person name="Adhikari A."/>
            <person name="Zheng C.-J."/>
            <person name="Schuster L."/>
            <person name="Cowan T.M."/>
            <person name="Smanski M.J."/>
            <person name="Chevrette M.G."/>
            <person name="De Carvalho L.P.S."/>
            <person name="Shen B."/>
        </authorList>
    </citation>
    <scope>NUCLEOTIDE SEQUENCE [LARGE SCALE GENOMIC DNA]</scope>
    <source>
        <strain evidence="1 2">NPDC050100</strain>
    </source>
</reference>
<name>A0ABV3GAP0_MICGL</name>
<proteinExistence type="predicted"/>